<proteinExistence type="predicted"/>
<keyword evidence="4" id="KW-1185">Reference proteome</keyword>
<evidence type="ECO:0000259" key="2">
    <source>
        <dbReference type="Pfam" id="PF00266"/>
    </source>
</evidence>
<dbReference type="Gene3D" id="3.40.640.10">
    <property type="entry name" value="Type I PLP-dependent aspartate aminotransferase-like (Major domain)"/>
    <property type="match status" value="2"/>
</dbReference>
<evidence type="ECO:0000256" key="1">
    <source>
        <dbReference type="SAM" id="MobiDB-lite"/>
    </source>
</evidence>
<dbReference type="RefSeq" id="XP_062746622.1">
    <property type="nucleotide sequence ID" value="XM_062882934.1"/>
</dbReference>
<dbReference type="InterPro" id="IPR015422">
    <property type="entry name" value="PyrdxlP-dep_Trfase_small"/>
</dbReference>
<dbReference type="Pfam" id="PF00266">
    <property type="entry name" value="Aminotran_5"/>
    <property type="match status" value="2"/>
</dbReference>
<dbReference type="InterPro" id="IPR015421">
    <property type="entry name" value="PyrdxlP-dep_Trfase_major"/>
</dbReference>
<dbReference type="InterPro" id="IPR015424">
    <property type="entry name" value="PyrdxlP-dep_Trfase"/>
</dbReference>
<dbReference type="PANTHER" id="PTHR14237:SF19">
    <property type="entry name" value="MITOCHONDRIAL AMIDOXIME REDUCING COMPONENT 1"/>
    <property type="match status" value="1"/>
</dbReference>
<dbReference type="Proteomes" id="UP001323405">
    <property type="component" value="Unassembled WGS sequence"/>
</dbReference>
<feature type="domain" description="Aminotransferase class V" evidence="2">
    <location>
        <begin position="264"/>
        <end position="539"/>
    </location>
</feature>
<accession>A0ABR0GPT4</accession>
<evidence type="ECO:0000313" key="3">
    <source>
        <dbReference type="EMBL" id="KAK4657649.1"/>
    </source>
</evidence>
<gene>
    <name evidence="3" type="ORF">QC762_001190</name>
</gene>
<dbReference type="GeneID" id="87902435"/>
<dbReference type="SUPFAM" id="SSF53383">
    <property type="entry name" value="PLP-dependent transferases"/>
    <property type="match status" value="2"/>
</dbReference>
<protein>
    <recommendedName>
        <fullName evidence="2">Aminotransferase class V domain-containing protein</fullName>
    </recommendedName>
</protein>
<comment type="caution">
    <text evidence="3">The sequence shown here is derived from an EMBL/GenBank/DDBJ whole genome shotgun (WGS) entry which is preliminary data.</text>
</comment>
<dbReference type="InterPro" id="IPR000192">
    <property type="entry name" value="Aminotrans_V_dom"/>
</dbReference>
<dbReference type="PANTHER" id="PTHR14237">
    <property type="entry name" value="MOLYBDOPTERIN COFACTOR SULFURASE MOSC"/>
    <property type="match status" value="1"/>
</dbReference>
<dbReference type="Gene3D" id="3.90.1150.10">
    <property type="entry name" value="Aspartate Aminotransferase, domain 1"/>
    <property type="match status" value="1"/>
</dbReference>
<name>A0ABR0GPT4_9PEZI</name>
<feature type="domain" description="Aminotransferase class V" evidence="2">
    <location>
        <begin position="35"/>
        <end position="153"/>
    </location>
</feature>
<feature type="region of interest" description="Disordered" evidence="1">
    <location>
        <begin position="203"/>
        <end position="225"/>
    </location>
</feature>
<evidence type="ECO:0000313" key="4">
    <source>
        <dbReference type="Proteomes" id="UP001323405"/>
    </source>
</evidence>
<reference evidence="3 4" key="1">
    <citation type="journal article" date="2023" name="bioRxiv">
        <title>High-quality genome assemblies of four members of thePodospora anserinaspecies complex.</title>
        <authorList>
            <person name="Ament-Velasquez S.L."/>
            <person name="Vogan A.A."/>
            <person name="Wallerman O."/>
            <person name="Hartmann F."/>
            <person name="Gautier V."/>
            <person name="Silar P."/>
            <person name="Giraud T."/>
            <person name="Johannesson H."/>
        </authorList>
    </citation>
    <scope>NUCLEOTIDE SEQUENCE [LARGE SCALE GENOMIC DNA]</scope>
    <source>
        <strain evidence="3 4">CBS 415.72m</strain>
    </source>
</reference>
<feature type="compositionally biased region" description="Polar residues" evidence="1">
    <location>
        <begin position="214"/>
        <end position="225"/>
    </location>
</feature>
<organism evidence="3 4">
    <name type="scientific">Podospora pseudocomata</name>
    <dbReference type="NCBI Taxonomy" id="2093779"/>
    <lineage>
        <taxon>Eukaryota</taxon>
        <taxon>Fungi</taxon>
        <taxon>Dikarya</taxon>
        <taxon>Ascomycota</taxon>
        <taxon>Pezizomycotina</taxon>
        <taxon>Sordariomycetes</taxon>
        <taxon>Sordariomycetidae</taxon>
        <taxon>Sordariales</taxon>
        <taxon>Podosporaceae</taxon>
        <taxon>Podospora</taxon>
    </lineage>
</organism>
<dbReference type="EMBL" id="JAFFHA010000003">
    <property type="protein sequence ID" value="KAK4657649.1"/>
    <property type="molecule type" value="Genomic_DNA"/>
</dbReference>
<sequence>MAPTIEELYPEYTLTSSIDKLRSEHYAHLDEKNHVYLDYTGSGLASAFQLTHSSVRLSSTLYGNPHSINPSSQASTNAIIATRLKVLQHLNTDAEEYEVIFTANATEAAKLVGESYAFTKETKLVLTTDNHNSINGLREFAGRKGSSTVYIPFSSPDMRINDEDFIKALSAARPGRKATMSTGINWLAKSLLGCQPWRRNTGDAAGREDGMKRCSTSDTNPNQDASCDSPALYKAFLQPSCQSSLVPPQSASTAPARPLEKTTRHGLFAYPAQSNFTGVRHPLAWVTYAQRQGYDVLLDAAAYLPTTRLDMSITKPEFLIISWYKLFGFPTGVGCLVVKKEALSRLVRPWFSGGTIQAVTVGVPWHLKARGAEGFEDGTVNFLGIPEVMFGLEWINAVGMQVIGLRVRCLTGWFLKRLAALRHLDRTPMARIYGPENMDMRGGTVAFNLLDSGGKVVDERLVGQESAAAGISLRTGCFCNPGAGEAAMGLTVASLRRLATATAQMRGMDDFVEVLGLPSAGAIRVSFGIASTSTDVDRFFEFVEKTYRDRVTTSEGLFPRESC</sequence>